<reference evidence="1" key="2">
    <citation type="submission" date="2020-06" db="EMBL/GenBank/DDBJ databases">
        <title>Helianthus annuus Genome sequencing and assembly Release 2.</title>
        <authorList>
            <person name="Gouzy J."/>
            <person name="Langlade N."/>
            <person name="Munos S."/>
        </authorList>
    </citation>
    <scope>NUCLEOTIDE SEQUENCE</scope>
    <source>
        <tissue evidence="1">Leaves</tissue>
    </source>
</reference>
<dbReference type="Gramene" id="mRNA:HanXRQr2_Chr09g0400961">
    <property type="protein sequence ID" value="CDS:HanXRQr2_Chr09g0400961.1"/>
    <property type="gene ID" value="HanXRQr2_Chr09g0400961"/>
</dbReference>
<reference evidence="1" key="1">
    <citation type="journal article" date="2017" name="Nature">
        <title>The sunflower genome provides insights into oil metabolism, flowering and Asterid evolution.</title>
        <authorList>
            <person name="Badouin H."/>
            <person name="Gouzy J."/>
            <person name="Grassa C.J."/>
            <person name="Murat F."/>
            <person name="Staton S.E."/>
            <person name="Cottret L."/>
            <person name="Lelandais-Briere C."/>
            <person name="Owens G.L."/>
            <person name="Carrere S."/>
            <person name="Mayjonade B."/>
            <person name="Legrand L."/>
            <person name="Gill N."/>
            <person name="Kane N.C."/>
            <person name="Bowers J.E."/>
            <person name="Hubner S."/>
            <person name="Bellec A."/>
            <person name="Berard A."/>
            <person name="Berges H."/>
            <person name="Blanchet N."/>
            <person name="Boniface M.C."/>
            <person name="Brunel D."/>
            <person name="Catrice O."/>
            <person name="Chaidir N."/>
            <person name="Claudel C."/>
            <person name="Donnadieu C."/>
            <person name="Faraut T."/>
            <person name="Fievet G."/>
            <person name="Helmstetter N."/>
            <person name="King M."/>
            <person name="Knapp S.J."/>
            <person name="Lai Z."/>
            <person name="Le Paslier M.C."/>
            <person name="Lippi Y."/>
            <person name="Lorenzon L."/>
            <person name="Mandel J.R."/>
            <person name="Marage G."/>
            <person name="Marchand G."/>
            <person name="Marquand E."/>
            <person name="Bret-Mestries E."/>
            <person name="Morien E."/>
            <person name="Nambeesan S."/>
            <person name="Nguyen T."/>
            <person name="Pegot-Espagnet P."/>
            <person name="Pouilly N."/>
            <person name="Raftis F."/>
            <person name="Sallet E."/>
            <person name="Schiex T."/>
            <person name="Thomas J."/>
            <person name="Vandecasteele C."/>
            <person name="Vares D."/>
            <person name="Vear F."/>
            <person name="Vautrin S."/>
            <person name="Crespi M."/>
            <person name="Mangin B."/>
            <person name="Burke J.M."/>
            <person name="Salse J."/>
            <person name="Munos S."/>
            <person name="Vincourt P."/>
            <person name="Rieseberg L.H."/>
            <person name="Langlade N.B."/>
        </authorList>
    </citation>
    <scope>NUCLEOTIDE SEQUENCE</scope>
    <source>
        <tissue evidence="1">Leaves</tissue>
    </source>
</reference>
<proteinExistence type="predicted"/>
<sequence length="69" mass="8337">MDPTHNIPSLSLSHYLLSCYRSTNLYRFCLFAAYRHSRWRCLPIGKHLCRPSPRPTPYTLMYKIMIRKY</sequence>
<gene>
    <name evidence="1" type="ORF">HanXRQr2_Chr09g0400961</name>
</gene>
<name>A0A9K3I7N7_HELAN</name>
<dbReference type="EMBL" id="MNCJ02000324">
    <property type="protein sequence ID" value="KAF5791988.1"/>
    <property type="molecule type" value="Genomic_DNA"/>
</dbReference>
<organism evidence="1 2">
    <name type="scientific">Helianthus annuus</name>
    <name type="common">Common sunflower</name>
    <dbReference type="NCBI Taxonomy" id="4232"/>
    <lineage>
        <taxon>Eukaryota</taxon>
        <taxon>Viridiplantae</taxon>
        <taxon>Streptophyta</taxon>
        <taxon>Embryophyta</taxon>
        <taxon>Tracheophyta</taxon>
        <taxon>Spermatophyta</taxon>
        <taxon>Magnoliopsida</taxon>
        <taxon>eudicotyledons</taxon>
        <taxon>Gunneridae</taxon>
        <taxon>Pentapetalae</taxon>
        <taxon>asterids</taxon>
        <taxon>campanulids</taxon>
        <taxon>Asterales</taxon>
        <taxon>Asteraceae</taxon>
        <taxon>Asteroideae</taxon>
        <taxon>Heliantheae alliance</taxon>
        <taxon>Heliantheae</taxon>
        <taxon>Helianthus</taxon>
    </lineage>
</organism>
<evidence type="ECO:0000313" key="1">
    <source>
        <dbReference type="EMBL" id="KAF5791988.1"/>
    </source>
</evidence>
<accession>A0A9K3I7N7</accession>
<evidence type="ECO:0000313" key="2">
    <source>
        <dbReference type="Proteomes" id="UP000215914"/>
    </source>
</evidence>
<comment type="caution">
    <text evidence="1">The sequence shown here is derived from an EMBL/GenBank/DDBJ whole genome shotgun (WGS) entry which is preliminary data.</text>
</comment>
<keyword evidence="2" id="KW-1185">Reference proteome</keyword>
<dbReference type="AlphaFoldDB" id="A0A9K3I7N7"/>
<dbReference type="Proteomes" id="UP000215914">
    <property type="component" value="Unassembled WGS sequence"/>
</dbReference>
<protein>
    <submittedName>
        <fullName evidence="1">Uncharacterized protein</fullName>
    </submittedName>
</protein>